<dbReference type="InterPro" id="IPR012349">
    <property type="entry name" value="Split_barrel_FMN-bd"/>
</dbReference>
<dbReference type="AlphaFoldDB" id="A0A6G7YPK7"/>
<name>A0A6G7YPK7_9SPHN</name>
<dbReference type="GO" id="GO:0070967">
    <property type="term" value="F:coenzyme F420 binding"/>
    <property type="evidence" value="ECO:0007669"/>
    <property type="project" value="TreeGrafter"/>
</dbReference>
<accession>A0A6G7YPK7</accession>
<evidence type="ECO:0000256" key="1">
    <source>
        <dbReference type="ARBA" id="ARBA00023002"/>
    </source>
</evidence>
<evidence type="ECO:0000259" key="2">
    <source>
        <dbReference type="Pfam" id="PF01243"/>
    </source>
</evidence>
<dbReference type="EMBL" id="CP049869">
    <property type="protein sequence ID" value="QIK78675.1"/>
    <property type="molecule type" value="Genomic_DNA"/>
</dbReference>
<dbReference type="Gene3D" id="2.30.110.10">
    <property type="entry name" value="Electron Transport, Fmn-binding Protein, Chain A"/>
    <property type="match status" value="1"/>
</dbReference>
<evidence type="ECO:0000313" key="4">
    <source>
        <dbReference type="Proteomes" id="UP000503222"/>
    </source>
</evidence>
<evidence type="ECO:0000313" key="3">
    <source>
        <dbReference type="EMBL" id="QIK78675.1"/>
    </source>
</evidence>
<dbReference type="PANTHER" id="PTHR35176:SF6">
    <property type="entry name" value="HEME OXYGENASE HI_0854-RELATED"/>
    <property type="match status" value="1"/>
</dbReference>
<feature type="domain" description="Pyridoxamine 5'-phosphate oxidase N-terminal" evidence="2">
    <location>
        <begin position="1"/>
        <end position="100"/>
    </location>
</feature>
<dbReference type="SUPFAM" id="SSF50475">
    <property type="entry name" value="FMN-binding split barrel"/>
    <property type="match status" value="1"/>
</dbReference>
<dbReference type="InterPro" id="IPR052019">
    <property type="entry name" value="F420H2_bilvrd_red/Heme_oxyg"/>
</dbReference>
<reference evidence="3 4" key="1">
    <citation type="submission" date="2020-03" db="EMBL/GenBank/DDBJ databases">
        <title>Sphingomonas sp. nov., isolated from fish.</title>
        <authorList>
            <person name="Hyun D.-W."/>
            <person name="Bae J.-W."/>
        </authorList>
    </citation>
    <scope>NUCLEOTIDE SEQUENCE [LARGE SCALE GENOMIC DNA]</scope>
    <source>
        <strain evidence="3 4">HDW15B</strain>
    </source>
</reference>
<sequence>MKDKAVRILDENRIMALATVRPDGWPQATMVSYANDELVLYFVVSPESQKFKNICWDDRVSIAIGRDFHHPGSIRGLSIAARASEVRDAAQRRRAIDQVIIRHPALKRLQLADGTAVMRADCSIISILDYAMGFGHTDLLAVKKDELTQLDPARDDDWGFGNTPAPLKDF</sequence>
<keyword evidence="4" id="KW-1185">Reference proteome</keyword>
<organism evidence="3 4">
    <name type="scientific">Sphingomonas piscis</name>
    <dbReference type="NCBI Taxonomy" id="2714943"/>
    <lineage>
        <taxon>Bacteria</taxon>
        <taxon>Pseudomonadati</taxon>
        <taxon>Pseudomonadota</taxon>
        <taxon>Alphaproteobacteria</taxon>
        <taxon>Sphingomonadales</taxon>
        <taxon>Sphingomonadaceae</taxon>
        <taxon>Sphingomonas</taxon>
    </lineage>
</organism>
<dbReference type="Proteomes" id="UP000503222">
    <property type="component" value="Chromosome"/>
</dbReference>
<keyword evidence="1" id="KW-0560">Oxidoreductase</keyword>
<dbReference type="KEGG" id="spii:G7077_06950"/>
<protein>
    <submittedName>
        <fullName evidence="3">Pyridoxamine 5'-phosphate oxidase family protein</fullName>
    </submittedName>
</protein>
<dbReference type="PANTHER" id="PTHR35176">
    <property type="entry name" value="HEME OXYGENASE HI_0854-RELATED"/>
    <property type="match status" value="1"/>
</dbReference>
<proteinExistence type="predicted"/>
<dbReference type="GO" id="GO:0005829">
    <property type="term" value="C:cytosol"/>
    <property type="evidence" value="ECO:0007669"/>
    <property type="project" value="TreeGrafter"/>
</dbReference>
<dbReference type="Pfam" id="PF01243">
    <property type="entry name" value="PNPOx_N"/>
    <property type="match status" value="1"/>
</dbReference>
<dbReference type="InterPro" id="IPR011576">
    <property type="entry name" value="Pyridox_Oxase_N"/>
</dbReference>
<dbReference type="RefSeq" id="WP_166411068.1">
    <property type="nucleotide sequence ID" value="NZ_CP049869.1"/>
</dbReference>
<gene>
    <name evidence="3" type="ORF">G7077_06950</name>
</gene>
<dbReference type="GO" id="GO:0016627">
    <property type="term" value="F:oxidoreductase activity, acting on the CH-CH group of donors"/>
    <property type="evidence" value="ECO:0007669"/>
    <property type="project" value="TreeGrafter"/>
</dbReference>